<dbReference type="PANTHER" id="PTHR30111">
    <property type="entry name" value="33 KDA CHAPERONIN"/>
    <property type="match status" value="1"/>
</dbReference>
<dbReference type="GO" id="GO:0005737">
    <property type="term" value="C:cytoplasm"/>
    <property type="evidence" value="ECO:0007669"/>
    <property type="project" value="InterPro"/>
</dbReference>
<dbReference type="AlphaFoldDB" id="A0A365K1W4"/>
<evidence type="ECO:0000256" key="1">
    <source>
        <dbReference type="ARBA" id="ARBA00022490"/>
    </source>
</evidence>
<dbReference type="OrthoDB" id="9776534at2"/>
<dbReference type="InterPro" id="IPR016153">
    <property type="entry name" value="Heat_shock_Hsp33_N"/>
</dbReference>
<evidence type="ECO:0000256" key="5">
    <source>
        <dbReference type="ARBA" id="ARBA00023284"/>
    </source>
</evidence>
<protein>
    <recommendedName>
        <fullName evidence="8">Hsp33 family molecular chaperone HslO</fullName>
    </recommendedName>
</protein>
<reference evidence="6 7" key="1">
    <citation type="submission" date="2018-06" db="EMBL/GenBank/DDBJ databases">
        <title>The draft genome sequences of strains SCU63 and S1.</title>
        <authorList>
            <person name="Gan L."/>
        </authorList>
    </citation>
    <scope>NUCLEOTIDE SEQUENCE [LARGE SCALE GENOMIC DNA]</scope>
    <source>
        <strain evidence="6 7">S1</strain>
    </source>
</reference>
<keyword evidence="1" id="KW-0963">Cytoplasm</keyword>
<dbReference type="GO" id="GO:0042026">
    <property type="term" value="P:protein refolding"/>
    <property type="evidence" value="ECO:0007669"/>
    <property type="project" value="TreeGrafter"/>
</dbReference>
<keyword evidence="4" id="KW-0143">Chaperone</keyword>
<dbReference type="PANTHER" id="PTHR30111:SF1">
    <property type="entry name" value="33 KDA CHAPERONIN"/>
    <property type="match status" value="1"/>
</dbReference>
<comment type="caution">
    <text evidence="6">The sequence shown here is derived from an EMBL/GenBank/DDBJ whole genome shotgun (WGS) entry which is preliminary data.</text>
</comment>
<sequence length="299" mass="33530">MVKLAYFCKGGIVVQNAIVKALINEEQIRLYFIDNTQLLRDIYALNQELPKPLKLLLGKTVSAMSILSGTLKGNQRMSLQVTLSNPLHKIFAEAEANGNVRGYLNEELLRSSNTEEKSMQDLIGPSGMIRVIKGSEMNQFTSITDMPNQHITDDIANYFVQSDQTPTYLYSDIQLDKGGSLLSSHALYAQLLPGAPPHLLSEVKMIVKANPDIFSKLNAEEASDSEEALTQLFGDAKIIGHSSSQFFCGCSKEMFYGMLYSLSEEEIKRSIERKEDIEAFCHICGKTYTFEQKEMQQLF</sequence>
<keyword evidence="5" id="KW-0676">Redox-active center</keyword>
<evidence type="ECO:0000256" key="4">
    <source>
        <dbReference type="ARBA" id="ARBA00023186"/>
    </source>
</evidence>
<keyword evidence="2" id="KW-0862">Zinc</keyword>
<dbReference type="Pfam" id="PF01430">
    <property type="entry name" value="HSP33"/>
    <property type="match status" value="1"/>
</dbReference>
<keyword evidence="7" id="KW-1185">Reference proteome</keyword>
<proteinExistence type="predicted"/>
<dbReference type="PIRSF" id="PIRSF005261">
    <property type="entry name" value="Heat_shock_Hsp33"/>
    <property type="match status" value="1"/>
</dbReference>
<keyword evidence="3" id="KW-1015">Disulfide bond</keyword>
<evidence type="ECO:0000313" key="6">
    <source>
        <dbReference type="EMBL" id="RAZ66518.1"/>
    </source>
</evidence>
<dbReference type="SUPFAM" id="SSF118352">
    <property type="entry name" value="HSP33 redox switch-like"/>
    <property type="match status" value="1"/>
</dbReference>
<evidence type="ECO:0008006" key="8">
    <source>
        <dbReference type="Google" id="ProtNLM"/>
    </source>
</evidence>
<dbReference type="EMBL" id="QLZQ01000007">
    <property type="protein sequence ID" value="RAZ66518.1"/>
    <property type="molecule type" value="Genomic_DNA"/>
</dbReference>
<evidence type="ECO:0000256" key="3">
    <source>
        <dbReference type="ARBA" id="ARBA00023157"/>
    </source>
</evidence>
<dbReference type="Gene3D" id="3.55.30.10">
    <property type="entry name" value="Hsp33 domain"/>
    <property type="match status" value="1"/>
</dbReference>
<dbReference type="Proteomes" id="UP000251869">
    <property type="component" value="Unassembled WGS sequence"/>
</dbReference>
<gene>
    <name evidence="6" type="ORF">DP119_13935</name>
</gene>
<dbReference type="InterPro" id="IPR000397">
    <property type="entry name" value="Heat_shock_Hsp33"/>
</dbReference>
<evidence type="ECO:0000256" key="2">
    <source>
        <dbReference type="ARBA" id="ARBA00022833"/>
    </source>
</evidence>
<organism evidence="6 7">
    <name type="scientific">Planococcus maitriensis</name>
    <dbReference type="NCBI Taxonomy" id="221799"/>
    <lineage>
        <taxon>Bacteria</taxon>
        <taxon>Bacillati</taxon>
        <taxon>Bacillota</taxon>
        <taxon>Bacilli</taxon>
        <taxon>Bacillales</taxon>
        <taxon>Caryophanaceae</taxon>
        <taxon>Planococcus</taxon>
    </lineage>
</organism>
<dbReference type="GO" id="GO:0044183">
    <property type="term" value="F:protein folding chaperone"/>
    <property type="evidence" value="ECO:0007669"/>
    <property type="project" value="TreeGrafter"/>
</dbReference>
<accession>A0A365K1W4</accession>
<dbReference type="SUPFAM" id="SSF64397">
    <property type="entry name" value="Hsp33 domain"/>
    <property type="match status" value="1"/>
</dbReference>
<dbReference type="GO" id="GO:0051082">
    <property type="term" value="F:unfolded protein binding"/>
    <property type="evidence" value="ECO:0007669"/>
    <property type="project" value="InterPro"/>
</dbReference>
<dbReference type="Gene3D" id="3.90.1280.10">
    <property type="entry name" value="HSP33 redox switch-like"/>
    <property type="match status" value="1"/>
</dbReference>
<name>A0A365K1W4_9BACL</name>
<dbReference type="InterPro" id="IPR016154">
    <property type="entry name" value="Heat_shock_Hsp33_C"/>
</dbReference>
<evidence type="ECO:0000313" key="7">
    <source>
        <dbReference type="Proteomes" id="UP000251869"/>
    </source>
</evidence>